<feature type="domain" description="GST N-terminal" evidence="4">
    <location>
        <begin position="1"/>
        <end position="83"/>
    </location>
</feature>
<sequence>MVVKLYGWWSSTPCLTVAVILHEKQIPFEWVDVDLPKKEQKNPEYVDKVNAFGMVPAIDDNGFVLHESRAIARYLDEKYPDQGTPLYPKDVEKRALADAATWAEWFHFFMSGGNICCQMLNKRFFGIPTDVDDVEERRKVLMETMDTYETILSKQKYIACDELTIADLVHIPVGSRLLEEVGVKLGEGRPNVQRWLTELISRESWQKIRTSILQDRLQRQLPLLHKGWNKGLGGGWACHTPLQPLP</sequence>
<evidence type="ECO:0000256" key="3">
    <source>
        <dbReference type="ARBA" id="ARBA00047960"/>
    </source>
</evidence>
<dbReference type="EMBL" id="JANIEX010001568">
    <property type="protein sequence ID" value="KAJ3556538.1"/>
    <property type="molecule type" value="Genomic_DNA"/>
</dbReference>
<gene>
    <name evidence="6" type="ORF">NP233_g11954</name>
</gene>
<evidence type="ECO:0000313" key="7">
    <source>
        <dbReference type="Proteomes" id="UP001213000"/>
    </source>
</evidence>
<evidence type="ECO:0000256" key="1">
    <source>
        <dbReference type="ARBA" id="ARBA00012452"/>
    </source>
</evidence>
<evidence type="ECO:0000259" key="4">
    <source>
        <dbReference type="PROSITE" id="PS50404"/>
    </source>
</evidence>
<dbReference type="SFLD" id="SFLDG00358">
    <property type="entry name" value="Main_(cytGST)"/>
    <property type="match status" value="1"/>
</dbReference>
<dbReference type="Pfam" id="PF13417">
    <property type="entry name" value="GST_N_3"/>
    <property type="match status" value="1"/>
</dbReference>
<dbReference type="InterPro" id="IPR036282">
    <property type="entry name" value="Glutathione-S-Trfase_C_sf"/>
</dbReference>
<name>A0AAD5VGI0_9AGAR</name>
<keyword evidence="2" id="KW-0808">Transferase</keyword>
<dbReference type="Gene3D" id="3.40.30.10">
    <property type="entry name" value="Glutaredoxin"/>
    <property type="match status" value="1"/>
</dbReference>
<dbReference type="Gene3D" id="1.20.1050.10">
    <property type="match status" value="1"/>
</dbReference>
<dbReference type="SUPFAM" id="SSF52833">
    <property type="entry name" value="Thioredoxin-like"/>
    <property type="match status" value="1"/>
</dbReference>
<accession>A0AAD5VGI0</accession>
<dbReference type="PROSITE" id="PS50405">
    <property type="entry name" value="GST_CTER"/>
    <property type="match status" value="1"/>
</dbReference>
<dbReference type="InterPro" id="IPR004045">
    <property type="entry name" value="Glutathione_S-Trfase_N"/>
</dbReference>
<dbReference type="PROSITE" id="PS50404">
    <property type="entry name" value="GST_NTER"/>
    <property type="match status" value="1"/>
</dbReference>
<evidence type="ECO:0000313" key="6">
    <source>
        <dbReference type="EMBL" id="KAJ3556538.1"/>
    </source>
</evidence>
<proteinExistence type="predicted"/>
<dbReference type="AlphaFoldDB" id="A0AAD5VGI0"/>
<dbReference type="Pfam" id="PF00043">
    <property type="entry name" value="GST_C"/>
    <property type="match status" value="1"/>
</dbReference>
<protein>
    <recommendedName>
        <fullName evidence="1">glutathione transferase</fullName>
        <ecNumber evidence="1">2.5.1.18</ecNumber>
    </recommendedName>
</protein>
<evidence type="ECO:0000259" key="5">
    <source>
        <dbReference type="PROSITE" id="PS50405"/>
    </source>
</evidence>
<dbReference type="InterPro" id="IPR004046">
    <property type="entry name" value="GST_C"/>
</dbReference>
<comment type="catalytic activity">
    <reaction evidence="3">
        <text>RX + glutathione = an S-substituted glutathione + a halide anion + H(+)</text>
        <dbReference type="Rhea" id="RHEA:16437"/>
        <dbReference type="ChEBI" id="CHEBI:15378"/>
        <dbReference type="ChEBI" id="CHEBI:16042"/>
        <dbReference type="ChEBI" id="CHEBI:17792"/>
        <dbReference type="ChEBI" id="CHEBI:57925"/>
        <dbReference type="ChEBI" id="CHEBI:90779"/>
        <dbReference type="EC" id="2.5.1.18"/>
    </reaction>
</comment>
<keyword evidence="7" id="KW-1185">Reference proteome</keyword>
<dbReference type="EC" id="2.5.1.18" evidence="1"/>
<dbReference type="PANTHER" id="PTHR43900:SF3">
    <property type="entry name" value="GLUTATHIONE S-TRANSFERASE RHO"/>
    <property type="match status" value="1"/>
</dbReference>
<feature type="domain" description="GST C-terminal" evidence="5">
    <location>
        <begin position="95"/>
        <end position="223"/>
    </location>
</feature>
<dbReference type="InterPro" id="IPR040079">
    <property type="entry name" value="Glutathione_S-Trfase"/>
</dbReference>
<dbReference type="InterPro" id="IPR010987">
    <property type="entry name" value="Glutathione-S-Trfase_C-like"/>
</dbReference>
<dbReference type="GO" id="GO:0005737">
    <property type="term" value="C:cytoplasm"/>
    <property type="evidence" value="ECO:0007669"/>
    <property type="project" value="TreeGrafter"/>
</dbReference>
<evidence type="ECO:0000256" key="2">
    <source>
        <dbReference type="ARBA" id="ARBA00022679"/>
    </source>
</evidence>
<dbReference type="GO" id="GO:0006749">
    <property type="term" value="P:glutathione metabolic process"/>
    <property type="evidence" value="ECO:0007669"/>
    <property type="project" value="TreeGrafter"/>
</dbReference>
<comment type="caution">
    <text evidence="6">The sequence shown here is derived from an EMBL/GenBank/DDBJ whole genome shotgun (WGS) entry which is preliminary data.</text>
</comment>
<dbReference type="PANTHER" id="PTHR43900">
    <property type="entry name" value="GLUTATHIONE S-TRANSFERASE RHO"/>
    <property type="match status" value="1"/>
</dbReference>
<dbReference type="Proteomes" id="UP001213000">
    <property type="component" value="Unassembled WGS sequence"/>
</dbReference>
<dbReference type="SFLD" id="SFLDS00019">
    <property type="entry name" value="Glutathione_Transferase_(cytos"/>
    <property type="match status" value="1"/>
</dbReference>
<dbReference type="FunFam" id="3.40.30.10:FF:000016">
    <property type="entry name" value="Glutathione S-transferase F2"/>
    <property type="match status" value="1"/>
</dbReference>
<dbReference type="InterPro" id="IPR036249">
    <property type="entry name" value="Thioredoxin-like_sf"/>
</dbReference>
<dbReference type="GO" id="GO:0043295">
    <property type="term" value="F:glutathione binding"/>
    <property type="evidence" value="ECO:0007669"/>
    <property type="project" value="TreeGrafter"/>
</dbReference>
<organism evidence="6 7">
    <name type="scientific">Leucocoprinus birnbaumii</name>
    <dbReference type="NCBI Taxonomy" id="56174"/>
    <lineage>
        <taxon>Eukaryota</taxon>
        <taxon>Fungi</taxon>
        <taxon>Dikarya</taxon>
        <taxon>Basidiomycota</taxon>
        <taxon>Agaricomycotina</taxon>
        <taxon>Agaricomycetes</taxon>
        <taxon>Agaricomycetidae</taxon>
        <taxon>Agaricales</taxon>
        <taxon>Agaricineae</taxon>
        <taxon>Agaricaceae</taxon>
        <taxon>Leucocoprinus</taxon>
    </lineage>
</organism>
<dbReference type="GO" id="GO:0004364">
    <property type="term" value="F:glutathione transferase activity"/>
    <property type="evidence" value="ECO:0007669"/>
    <property type="project" value="UniProtKB-EC"/>
</dbReference>
<reference evidence="6" key="1">
    <citation type="submission" date="2022-07" db="EMBL/GenBank/DDBJ databases">
        <title>Genome Sequence of Leucocoprinus birnbaumii.</title>
        <authorList>
            <person name="Buettner E."/>
        </authorList>
    </citation>
    <scope>NUCLEOTIDE SEQUENCE</scope>
    <source>
        <strain evidence="6">VT141</strain>
    </source>
</reference>
<dbReference type="SUPFAM" id="SSF47616">
    <property type="entry name" value="GST C-terminal domain-like"/>
    <property type="match status" value="1"/>
</dbReference>